<gene>
    <name evidence="2" type="ORF">BCR39DRAFT_547609</name>
</gene>
<evidence type="ECO:0008006" key="4">
    <source>
        <dbReference type="Google" id="ProtNLM"/>
    </source>
</evidence>
<evidence type="ECO:0000313" key="2">
    <source>
        <dbReference type="EMBL" id="ORY24109.1"/>
    </source>
</evidence>
<feature type="signal peptide" evidence="1">
    <location>
        <begin position="1"/>
        <end position="28"/>
    </location>
</feature>
<evidence type="ECO:0000313" key="3">
    <source>
        <dbReference type="Proteomes" id="UP000193986"/>
    </source>
</evidence>
<keyword evidence="3" id="KW-1185">Reference proteome</keyword>
<dbReference type="EMBL" id="MCFC01000071">
    <property type="protein sequence ID" value="ORY24109.1"/>
    <property type="molecule type" value="Genomic_DNA"/>
</dbReference>
<proteinExistence type="predicted"/>
<organism evidence="2 3">
    <name type="scientific">Naematelia encephala</name>
    <dbReference type="NCBI Taxonomy" id="71784"/>
    <lineage>
        <taxon>Eukaryota</taxon>
        <taxon>Fungi</taxon>
        <taxon>Dikarya</taxon>
        <taxon>Basidiomycota</taxon>
        <taxon>Agaricomycotina</taxon>
        <taxon>Tremellomycetes</taxon>
        <taxon>Tremellales</taxon>
        <taxon>Naemateliaceae</taxon>
        <taxon>Naematelia</taxon>
    </lineage>
</organism>
<dbReference type="InParanoid" id="A0A1Y2ANG9"/>
<feature type="chain" id="PRO_5011003743" description="Secreted protein" evidence="1">
    <location>
        <begin position="29"/>
        <end position="121"/>
    </location>
</feature>
<comment type="caution">
    <text evidence="2">The sequence shown here is derived from an EMBL/GenBank/DDBJ whole genome shotgun (WGS) entry which is preliminary data.</text>
</comment>
<evidence type="ECO:0000256" key="1">
    <source>
        <dbReference type="SAM" id="SignalP"/>
    </source>
</evidence>
<name>A0A1Y2ANG9_9TREE</name>
<keyword evidence="1" id="KW-0732">Signal</keyword>
<dbReference type="AlphaFoldDB" id="A0A1Y2ANG9"/>
<dbReference type="Proteomes" id="UP000193986">
    <property type="component" value="Unassembled WGS sequence"/>
</dbReference>
<protein>
    <recommendedName>
        <fullName evidence="4">Secreted protein</fullName>
    </recommendedName>
</protein>
<sequence>MSGCMEGRTGSAMILVLWLWLRLRQDLGDCMERVMCVSSSSTMDHGTGGGTPCGTGARLDRTKPLLGCEVKLEWRNSPGGAGCPSSWLDSNSYSVGSGEDDPWLGTWSLPPSSAELHVDRP</sequence>
<reference evidence="2 3" key="1">
    <citation type="submission" date="2016-07" db="EMBL/GenBank/DDBJ databases">
        <title>Pervasive Adenine N6-methylation of Active Genes in Fungi.</title>
        <authorList>
            <consortium name="DOE Joint Genome Institute"/>
            <person name="Mondo S.J."/>
            <person name="Dannebaum R.O."/>
            <person name="Kuo R.C."/>
            <person name="Labutti K."/>
            <person name="Haridas S."/>
            <person name="Kuo A."/>
            <person name="Salamov A."/>
            <person name="Ahrendt S.R."/>
            <person name="Lipzen A."/>
            <person name="Sullivan W."/>
            <person name="Andreopoulos W.B."/>
            <person name="Clum A."/>
            <person name="Lindquist E."/>
            <person name="Daum C."/>
            <person name="Ramamoorthy G.K."/>
            <person name="Gryganskyi A."/>
            <person name="Culley D."/>
            <person name="Magnuson J.K."/>
            <person name="James T.Y."/>
            <person name="O'Malley M.A."/>
            <person name="Stajich J.E."/>
            <person name="Spatafora J.W."/>
            <person name="Visel A."/>
            <person name="Grigoriev I.V."/>
        </authorList>
    </citation>
    <scope>NUCLEOTIDE SEQUENCE [LARGE SCALE GENOMIC DNA]</scope>
    <source>
        <strain evidence="2 3">68-887.2</strain>
    </source>
</reference>
<accession>A0A1Y2ANG9</accession>